<name>A0ABQ8M211_LABRO</name>
<accession>A0ABQ8M211</accession>
<evidence type="ECO:0000256" key="1">
    <source>
        <dbReference type="SAM" id="MobiDB-lite"/>
    </source>
</evidence>
<evidence type="ECO:0000313" key="2">
    <source>
        <dbReference type="EMBL" id="KAI2656655.1"/>
    </source>
</evidence>
<sequence>MAEHTVREAMVDQGTRGAMVDQGAQEAMVDQGAQEAMAEQTVQGAMVGQGAQEAMAEQTVQGAMVGQGAQEAMVGQGARGAMVDQGAQEAMVDQGAQEAMVGQGAQEAMVGQGAREAVAEQTVQRAMADQGDREAVAEQAVQAYSPSPNPPIFCGEIRVLQARDSSGGAGSGGRWYWRALWRAGQDQQRRKRAGWDQRRQRRRREDRGIKPHGERQWTLGMKCQLCHAVRMSVHLVGEHQGGDRHTPKLSSERGQATDTQATHIAWQKWGTQFQMKEGHSNQVSNTAIFRYLCYVSYLLAI</sequence>
<reference evidence="2 3" key="1">
    <citation type="submission" date="2022-01" db="EMBL/GenBank/DDBJ databases">
        <title>A high-quality chromosome-level genome assembly of rohu carp, Labeo rohita.</title>
        <authorList>
            <person name="Arick M.A. II"/>
            <person name="Hsu C.-Y."/>
            <person name="Magbanua Z."/>
            <person name="Pechanova O."/>
            <person name="Grover C."/>
            <person name="Miller E."/>
            <person name="Thrash A."/>
            <person name="Ezzel L."/>
            <person name="Alam S."/>
            <person name="Benzie J."/>
            <person name="Hamilton M."/>
            <person name="Karsi A."/>
            <person name="Lawrence M.L."/>
            <person name="Peterson D.G."/>
        </authorList>
    </citation>
    <scope>NUCLEOTIDE SEQUENCE [LARGE SCALE GENOMIC DNA]</scope>
    <source>
        <strain evidence="3">BAU-BD-2019</strain>
        <tissue evidence="2">Blood</tissue>
    </source>
</reference>
<comment type="caution">
    <text evidence="2">The sequence shown here is derived from an EMBL/GenBank/DDBJ whole genome shotgun (WGS) entry which is preliminary data.</text>
</comment>
<proteinExistence type="predicted"/>
<dbReference type="EMBL" id="JACTAM010000014">
    <property type="protein sequence ID" value="KAI2656655.1"/>
    <property type="molecule type" value="Genomic_DNA"/>
</dbReference>
<dbReference type="Proteomes" id="UP000830375">
    <property type="component" value="Unassembled WGS sequence"/>
</dbReference>
<organism evidence="2 3">
    <name type="scientific">Labeo rohita</name>
    <name type="common">Indian major carp</name>
    <name type="synonym">Cyprinus rohita</name>
    <dbReference type="NCBI Taxonomy" id="84645"/>
    <lineage>
        <taxon>Eukaryota</taxon>
        <taxon>Metazoa</taxon>
        <taxon>Chordata</taxon>
        <taxon>Craniata</taxon>
        <taxon>Vertebrata</taxon>
        <taxon>Euteleostomi</taxon>
        <taxon>Actinopterygii</taxon>
        <taxon>Neopterygii</taxon>
        <taxon>Teleostei</taxon>
        <taxon>Ostariophysi</taxon>
        <taxon>Cypriniformes</taxon>
        <taxon>Cyprinidae</taxon>
        <taxon>Labeoninae</taxon>
        <taxon>Labeonini</taxon>
        <taxon>Labeo</taxon>
    </lineage>
</organism>
<keyword evidence="3" id="KW-1185">Reference proteome</keyword>
<gene>
    <name evidence="2" type="ORF">H4Q32_020632</name>
</gene>
<feature type="region of interest" description="Disordered" evidence="1">
    <location>
        <begin position="187"/>
        <end position="213"/>
    </location>
</feature>
<feature type="compositionally biased region" description="Basic and acidic residues" evidence="1">
    <location>
        <begin position="193"/>
        <end position="213"/>
    </location>
</feature>
<protein>
    <submittedName>
        <fullName evidence="2">Uncharacterized protein</fullName>
    </submittedName>
</protein>
<evidence type="ECO:0000313" key="3">
    <source>
        <dbReference type="Proteomes" id="UP000830375"/>
    </source>
</evidence>